<proteinExistence type="predicted"/>
<reference evidence="1" key="1">
    <citation type="journal article" date="2014" name="Int. J. Syst. Evol. Microbiol.">
        <title>Complete genome sequence of Corynebacterium casei LMG S-19264T (=DSM 44701T), isolated from a smear-ripened cheese.</title>
        <authorList>
            <consortium name="US DOE Joint Genome Institute (JGI-PGF)"/>
            <person name="Walter F."/>
            <person name="Albersmeier A."/>
            <person name="Kalinowski J."/>
            <person name="Ruckert C."/>
        </authorList>
    </citation>
    <scope>NUCLEOTIDE SEQUENCE</scope>
    <source>
        <strain evidence="1">JCM 4646</strain>
    </source>
</reference>
<dbReference type="Proteomes" id="UP000617734">
    <property type="component" value="Unassembled WGS sequence"/>
</dbReference>
<gene>
    <name evidence="1" type="ORF">GCM10018781_07240</name>
</gene>
<evidence type="ECO:0000313" key="2">
    <source>
        <dbReference type="Proteomes" id="UP000617734"/>
    </source>
</evidence>
<keyword evidence="2" id="KW-1185">Reference proteome</keyword>
<organism evidence="1 2">
    <name type="scientific">Kitasatospora indigofera</name>
    <dbReference type="NCBI Taxonomy" id="67307"/>
    <lineage>
        <taxon>Bacteria</taxon>
        <taxon>Bacillati</taxon>
        <taxon>Actinomycetota</taxon>
        <taxon>Actinomycetes</taxon>
        <taxon>Kitasatosporales</taxon>
        <taxon>Streptomycetaceae</taxon>
        <taxon>Kitasatospora</taxon>
    </lineage>
</organism>
<dbReference type="EMBL" id="BNBO01000002">
    <property type="protein sequence ID" value="GHH61212.1"/>
    <property type="molecule type" value="Genomic_DNA"/>
</dbReference>
<dbReference type="AlphaFoldDB" id="A0A919KK30"/>
<evidence type="ECO:0000313" key="1">
    <source>
        <dbReference type="EMBL" id="GHH61212.1"/>
    </source>
</evidence>
<sequence>MPPAVKGSKSDRDLGPVTESRSLRRISCGFRVGRVQVIDGVAAARYLPVFESALTLDAPSPHRPGLTPTP</sequence>
<protein>
    <submittedName>
        <fullName evidence="1">Uncharacterized protein</fullName>
    </submittedName>
</protein>
<comment type="caution">
    <text evidence="1">The sequence shown here is derived from an EMBL/GenBank/DDBJ whole genome shotgun (WGS) entry which is preliminary data.</text>
</comment>
<name>A0A919KK30_9ACTN</name>
<reference evidence="1" key="2">
    <citation type="submission" date="2020-09" db="EMBL/GenBank/DDBJ databases">
        <authorList>
            <person name="Sun Q."/>
            <person name="Ohkuma M."/>
        </authorList>
    </citation>
    <scope>NUCLEOTIDE SEQUENCE</scope>
    <source>
        <strain evidence="1">JCM 4646</strain>
    </source>
</reference>
<accession>A0A919KK30</accession>